<dbReference type="Pfam" id="PF01551">
    <property type="entry name" value="Peptidase_M23"/>
    <property type="match status" value="1"/>
</dbReference>
<proteinExistence type="predicted"/>
<dbReference type="AlphaFoldDB" id="A0A2Z3HZA7"/>
<dbReference type="CDD" id="cd12797">
    <property type="entry name" value="M23_peptidase"/>
    <property type="match status" value="1"/>
</dbReference>
<dbReference type="OrthoDB" id="9815245at2"/>
<protein>
    <submittedName>
        <fullName evidence="2">M23 family peptidase</fullName>
    </submittedName>
</protein>
<evidence type="ECO:0000313" key="2">
    <source>
        <dbReference type="EMBL" id="AWM78691.1"/>
    </source>
</evidence>
<reference evidence="3" key="1">
    <citation type="submission" date="2018-05" db="EMBL/GenBank/DDBJ databases">
        <title>Genome sequencing of Phenylobacterium sp. HYN0004.</title>
        <authorList>
            <person name="Yi H."/>
            <person name="Baek C."/>
        </authorList>
    </citation>
    <scope>NUCLEOTIDE SEQUENCE [LARGE SCALE GENOMIC DNA]</scope>
    <source>
        <strain evidence="3">HYN0004</strain>
    </source>
</reference>
<dbReference type="SUPFAM" id="SSF51261">
    <property type="entry name" value="Duplicated hybrid motif"/>
    <property type="match status" value="1"/>
</dbReference>
<name>A0A2Z3HZA7_9CAUL</name>
<dbReference type="InterPro" id="IPR011055">
    <property type="entry name" value="Dup_hybrid_motif"/>
</dbReference>
<dbReference type="PANTHER" id="PTHR21666">
    <property type="entry name" value="PEPTIDASE-RELATED"/>
    <property type="match status" value="1"/>
</dbReference>
<dbReference type="InterPro" id="IPR016047">
    <property type="entry name" value="M23ase_b-sheet_dom"/>
</dbReference>
<dbReference type="GO" id="GO:0004222">
    <property type="term" value="F:metalloendopeptidase activity"/>
    <property type="evidence" value="ECO:0007669"/>
    <property type="project" value="TreeGrafter"/>
</dbReference>
<dbReference type="InterPro" id="IPR050570">
    <property type="entry name" value="Cell_wall_metabolism_enzyme"/>
</dbReference>
<dbReference type="EMBL" id="CP029479">
    <property type="protein sequence ID" value="AWM78691.1"/>
    <property type="molecule type" value="Genomic_DNA"/>
</dbReference>
<dbReference type="PANTHER" id="PTHR21666:SF285">
    <property type="entry name" value="M23 FAMILY METALLOPEPTIDASE"/>
    <property type="match status" value="1"/>
</dbReference>
<organism evidence="2 3">
    <name type="scientific">Phenylobacterium parvum</name>
    <dbReference type="NCBI Taxonomy" id="2201350"/>
    <lineage>
        <taxon>Bacteria</taxon>
        <taxon>Pseudomonadati</taxon>
        <taxon>Pseudomonadota</taxon>
        <taxon>Alphaproteobacteria</taxon>
        <taxon>Caulobacterales</taxon>
        <taxon>Caulobacteraceae</taxon>
        <taxon>Phenylobacterium</taxon>
    </lineage>
</organism>
<evidence type="ECO:0000259" key="1">
    <source>
        <dbReference type="Pfam" id="PF01551"/>
    </source>
</evidence>
<accession>A0A2Z3HZA7</accession>
<evidence type="ECO:0000313" key="3">
    <source>
        <dbReference type="Proteomes" id="UP000247763"/>
    </source>
</evidence>
<keyword evidence="3" id="KW-1185">Reference proteome</keyword>
<gene>
    <name evidence="2" type="ORF">HYN04_02360</name>
</gene>
<dbReference type="KEGG" id="phb:HYN04_02360"/>
<feature type="domain" description="M23ase beta-sheet core" evidence="1">
    <location>
        <begin position="136"/>
        <end position="231"/>
    </location>
</feature>
<dbReference type="Proteomes" id="UP000247763">
    <property type="component" value="Chromosome"/>
</dbReference>
<dbReference type="Gene3D" id="2.70.70.10">
    <property type="entry name" value="Glucose Permease (Domain IIA)"/>
    <property type="match status" value="1"/>
</dbReference>
<sequence length="241" mass="25613">MIGRTAPRARISLDGEAMGEAAASGLFVIGLDRDSPAQVRVTVADTDGRSTSRMLAVAPGGFDIQRINGLPPQQVRPQGEALLARIVAEAERKTKGWASRAPTEDFSGGFSPPLAKYRVSGRFGGQRILNGEPMPPHYGADLAAPDGTPILAPAPGRVCFAETGLHYEGGLTMIDHGQGLVTAYLHQSKVGVRQGQTVARGQVIGAVGHEGRATGPHLCWRMKWRDRRLDPMLLLGVRAPA</sequence>